<evidence type="ECO:0000256" key="3">
    <source>
        <dbReference type="ARBA" id="ARBA00022448"/>
    </source>
</evidence>
<proteinExistence type="inferred from homology"/>
<keyword evidence="5 8" id="KW-1133">Transmembrane helix</keyword>
<evidence type="ECO:0000256" key="6">
    <source>
        <dbReference type="ARBA" id="ARBA00023136"/>
    </source>
</evidence>
<evidence type="ECO:0000256" key="5">
    <source>
        <dbReference type="ARBA" id="ARBA00022989"/>
    </source>
</evidence>
<sequence length="276" mass="29315">MSSRESLFGELISEFIGSLILIFIGAGSVATLVLNGHAYTIWDLGLIWGFGVTMAIYITGAVSGTHINPAVTITLAVYRGFPWKKVLPYIIAQIAGCFSGAAIVFGLYGPGFLNYEKTMGIVRGSMESVSTAGIFTTYPQSYLSNMQALIVEIAITALLLMVIFAIGDEKNANAPKGKYAPFAAILVGITIAIIGGSFGSLTGFAMNPARDFGPKLFLSFAGWGSIGLPGPNNYFWVPIVGPIIGALAGGFLYEYGIRKYIPGVQEQQEQKQIANG</sequence>
<comment type="similarity">
    <text evidence="2 7">Belongs to the MIP/aquaporin (TC 1.A.8) family.</text>
</comment>
<comment type="caution">
    <text evidence="9">The sequence shown here is derived from an EMBL/GenBank/DDBJ whole genome shotgun (WGS) entry which is preliminary data.</text>
</comment>
<dbReference type="InterPro" id="IPR022357">
    <property type="entry name" value="MIP_CS"/>
</dbReference>
<dbReference type="OrthoDB" id="9807293at2"/>
<keyword evidence="3 7" id="KW-0813">Transport</keyword>
<feature type="transmembrane region" description="Helical" evidence="8">
    <location>
        <begin position="86"/>
        <end position="108"/>
    </location>
</feature>
<dbReference type="SUPFAM" id="SSF81338">
    <property type="entry name" value="Aquaporin-like"/>
    <property type="match status" value="1"/>
</dbReference>
<organism evidence="9 10">
    <name type="scientific">Thermotalea metallivorans</name>
    <dbReference type="NCBI Taxonomy" id="520762"/>
    <lineage>
        <taxon>Bacteria</taxon>
        <taxon>Bacillati</taxon>
        <taxon>Bacillota</taxon>
        <taxon>Clostridia</taxon>
        <taxon>Peptostreptococcales</taxon>
        <taxon>Thermotaleaceae</taxon>
        <taxon>Thermotalea</taxon>
    </lineage>
</organism>
<feature type="transmembrane region" description="Helical" evidence="8">
    <location>
        <begin position="234"/>
        <end position="253"/>
    </location>
</feature>
<reference evidence="9 10" key="1">
    <citation type="submission" date="2015-12" db="EMBL/GenBank/DDBJ databases">
        <title>Draft genome sequence of the thermoanaerobe Thermotalea metallivorans, an isolate from the runoff channel of the Great Artesian Basin, Australia.</title>
        <authorList>
            <person name="Patel B.K."/>
        </authorList>
    </citation>
    <scope>NUCLEOTIDE SEQUENCE [LARGE SCALE GENOMIC DNA]</scope>
    <source>
        <strain evidence="9 10">B2-1</strain>
    </source>
</reference>
<dbReference type="GO" id="GO:0015254">
    <property type="term" value="F:glycerol channel activity"/>
    <property type="evidence" value="ECO:0007669"/>
    <property type="project" value="TreeGrafter"/>
</dbReference>
<dbReference type="InterPro" id="IPR050363">
    <property type="entry name" value="MIP/Aquaporin"/>
</dbReference>
<evidence type="ECO:0000256" key="4">
    <source>
        <dbReference type="ARBA" id="ARBA00022692"/>
    </source>
</evidence>
<evidence type="ECO:0000256" key="7">
    <source>
        <dbReference type="RuleBase" id="RU000477"/>
    </source>
</evidence>
<keyword evidence="4 7" id="KW-0812">Transmembrane</keyword>
<dbReference type="NCBIfam" id="TIGR00861">
    <property type="entry name" value="MIP"/>
    <property type="match status" value="1"/>
</dbReference>
<dbReference type="PATRIC" id="fig|520762.4.peg.3273"/>
<dbReference type="RefSeq" id="WP_068558042.1">
    <property type="nucleotide sequence ID" value="NZ_LOEE01000083.1"/>
</dbReference>
<keyword evidence="10" id="KW-1185">Reference proteome</keyword>
<evidence type="ECO:0000256" key="2">
    <source>
        <dbReference type="ARBA" id="ARBA00006175"/>
    </source>
</evidence>
<dbReference type="Gene3D" id="1.20.1080.10">
    <property type="entry name" value="Glycerol uptake facilitator protein"/>
    <property type="match status" value="1"/>
</dbReference>
<dbReference type="Pfam" id="PF00230">
    <property type="entry name" value="MIP"/>
    <property type="match status" value="1"/>
</dbReference>
<evidence type="ECO:0000256" key="1">
    <source>
        <dbReference type="ARBA" id="ARBA00004141"/>
    </source>
</evidence>
<feature type="transmembrane region" description="Helical" evidence="8">
    <location>
        <begin position="46"/>
        <end position="65"/>
    </location>
</feature>
<dbReference type="Proteomes" id="UP000070456">
    <property type="component" value="Unassembled WGS sequence"/>
</dbReference>
<protein>
    <submittedName>
        <fullName evidence="9">Glycerol uptake facilitator protein</fullName>
    </submittedName>
</protein>
<dbReference type="EMBL" id="LOEE01000083">
    <property type="protein sequence ID" value="KXG73674.1"/>
    <property type="molecule type" value="Genomic_DNA"/>
</dbReference>
<dbReference type="AlphaFoldDB" id="A0A140KZE9"/>
<evidence type="ECO:0000313" key="9">
    <source>
        <dbReference type="EMBL" id="KXG73674.1"/>
    </source>
</evidence>
<dbReference type="InterPro" id="IPR000425">
    <property type="entry name" value="MIP"/>
</dbReference>
<name>A0A140KZE9_9FIRM</name>
<feature type="transmembrane region" description="Helical" evidence="8">
    <location>
        <begin position="148"/>
        <end position="167"/>
    </location>
</feature>
<dbReference type="STRING" id="520762.AN619_29690"/>
<keyword evidence="6 8" id="KW-0472">Membrane</keyword>
<dbReference type="InterPro" id="IPR023271">
    <property type="entry name" value="Aquaporin-like"/>
</dbReference>
<accession>A0A140KZE9</accession>
<evidence type="ECO:0000256" key="8">
    <source>
        <dbReference type="SAM" id="Phobius"/>
    </source>
</evidence>
<feature type="transmembrane region" description="Helical" evidence="8">
    <location>
        <begin position="179"/>
        <end position="206"/>
    </location>
</feature>
<evidence type="ECO:0000313" key="10">
    <source>
        <dbReference type="Proteomes" id="UP000070456"/>
    </source>
</evidence>
<dbReference type="CDD" id="cd00333">
    <property type="entry name" value="MIP"/>
    <property type="match status" value="1"/>
</dbReference>
<comment type="subcellular location">
    <subcellularLocation>
        <location evidence="1">Membrane</location>
        <topology evidence="1">Multi-pass membrane protein</topology>
    </subcellularLocation>
</comment>
<feature type="transmembrane region" description="Helical" evidence="8">
    <location>
        <begin position="12"/>
        <end position="34"/>
    </location>
</feature>
<dbReference type="GO" id="GO:0005886">
    <property type="term" value="C:plasma membrane"/>
    <property type="evidence" value="ECO:0007669"/>
    <property type="project" value="TreeGrafter"/>
</dbReference>
<dbReference type="PANTHER" id="PTHR43829:SF9">
    <property type="entry name" value="AQUAPORIN-9"/>
    <property type="match status" value="1"/>
</dbReference>
<dbReference type="PROSITE" id="PS00221">
    <property type="entry name" value="MIP"/>
    <property type="match status" value="1"/>
</dbReference>
<dbReference type="PRINTS" id="PR00783">
    <property type="entry name" value="MINTRINSICP"/>
</dbReference>
<dbReference type="PANTHER" id="PTHR43829">
    <property type="entry name" value="AQUAPORIN OR AQUAGLYCEROPORIN RELATED"/>
    <property type="match status" value="1"/>
</dbReference>
<gene>
    <name evidence="9" type="primary">glpF</name>
    <name evidence="9" type="ORF">AN619_29690</name>
</gene>